<organism evidence="1">
    <name type="scientific">Dendroctonus ponderosae</name>
    <name type="common">Mountain pine beetle</name>
    <dbReference type="NCBI Taxonomy" id="77166"/>
    <lineage>
        <taxon>Eukaryota</taxon>
        <taxon>Metazoa</taxon>
        <taxon>Ecdysozoa</taxon>
        <taxon>Arthropoda</taxon>
        <taxon>Hexapoda</taxon>
        <taxon>Insecta</taxon>
        <taxon>Pterygota</taxon>
        <taxon>Neoptera</taxon>
        <taxon>Endopterygota</taxon>
        <taxon>Coleoptera</taxon>
        <taxon>Polyphaga</taxon>
        <taxon>Cucujiformia</taxon>
        <taxon>Curculionidae</taxon>
        <taxon>Scolytinae</taxon>
        <taxon>Dendroctonus</taxon>
    </lineage>
</organism>
<proteinExistence type="predicted"/>
<protein>
    <submittedName>
        <fullName evidence="1">Uncharacterized protein</fullName>
    </submittedName>
</protein>
<sequence length="111" mass="12404">MFCVGLHLASLLSLPWMFPQRPTDTGAVSSINRVLRNLASQKEQQASAQNESVYNKLRMFNGQAPGWAWYPGTPTAPHLGLHPAPTLTAQITREEIQKRAKRRIALVVSPW</sequence>
<accession>N6TKH7</accession>
<dbReference type="AlphaFoldDB" id="N6TKH7"/>
<gene>
    <name evidence="1" type="ORF">YQE_05106</name>
</gene>
<feature type="non-terminal residue" evidence="1">
    <location>
        <position position="1"/>
    </location>
</feature>
<evidence type="ECO:0000313" key="1">
    <source>
        <dbReference type="EMBL" id="ENN78423.1"/>
    </source>
</evidence>
<dbReference type="OrthoDB" id="3225452at2759"/>
<dbReference type="HOGENOM" id="CLU_2160934_0_0_1"/>
<reference evidence="1" key="1">
    <citation type="journal article" date="2013" name="Genome Biol.">
        <title>Draft genome of the mountain pine beetle, Dendroctonus ponderosae Hopkins, a major forest pest.</title>
        <authorList>
            <person name="Keeling C.I."/>
            <person name="Yuen M.M."/>
            <person name="Liao N.Y."/>
            <person name="Docking T.R."/>
            <person name="Chan S.K."/>
            <person name="Taylor G.A."/>
            <person name="Palmquist D.L."/>
            <person name="Jackman S.D."/>
            <person name="Nguyen A."/>
            <person name="Li M."/>
            <person name="Henderson H."/>
            <person name="Janes J.K."/>
            <person name="Zhao Y."/>
            <person name="Pandoh P."/>
            <person name="Moore R."/>
            <person name="Sperling F.A."/>
            <person name="Huber D.P."/>
            <person name="Birol I."/>
            <person name="Jones S.J."/>
            <person name="Bohlmann J."/>
        </authorList>
    </citation>
    <scope>NUCLEOTIDE SEQUENCE</scope>
</reference>
<name>N6TKH7_DENPD</name>
<dbReference type="EMBL" id="KB740908">
    <property type="protein sequence ID" value="ENN78423.1"/>
    <property type="molecule type" value="Genomic_DNA"/>
</dbReference>